<reference evidence="7" key="1">
    <citation type="submission" date="2022-12" db="EMBL/GenBank/DDBJ databases">
        <authorList>
            <person name="Petersen C."/>
        </authorList>
    </citation>
    <scope>NUCLEOTIDE SEQUENCE</scope>
    <source>
        <strain evidence="7">IBT 29677</strain>
    </source>
</reference>
<sequence length="83" mass="9382">MSPERPPGRPSRGLRQRVSKACKRCRDQKIRCTGSNPCDQCNKRNSACDFESPSQKVLVTRRRVESGCSHQLISNTAGMQIYQ</sequence>
<evidence type="ECO:0000256" key="4">
    <source>
        <dbReference type="ARBA" id="ARBA00023163"/>
    </source>
</evidence>
<dbReference type="GeneID" id="81364638"/>
<dbReference type="SUPFAM" id="SSF57701">
    <property type="entry name" value="Zn2/Cys6 DNA-binding domain"/>
    <property type="match status" value="1"/>
</dbReference>
<organism evidence="7 8">
    <name type="scientific">Penicillium cosmopolitanum</name>
    <dbReference type="NCBI Taxonomy" id="1131564"/>
    <lineage>
        <taxon>Eukaryota</taxon>
        <taxon>Fungi</taxon>
        <taxon>Dikarya</taxon>
        <taxon>Ascomycota</taxon>
        <taxon>Pezizomycotina</taxon>
        <taxon>Eurotiomycetes</taxon>
        <taxon>Eurotiomycetidae</taxon>
        <taxon>Eurotiales</taxon>
        <taxon>Aspergillaceae</taxon>
        <taxon>Penicillium</taxon>
    </lineage>
</organism>
<proteinExistence type="predicted"/>
<keyword evidence="8" id="KW-1185">Reference proteome</keyword>
<accession>A0A9X0BES4</accession>
<comment type="subcellular location">
    <subcellularLocation>
        <location evidence="1">Nucleus</location>
    </subcellularLocation>
</comment>
<dbReference type="GO" id="GO:0005634">
    <property type="term" value="C:nucleus"/>
    <property type="evidence" value="ECO:0007669"/>
    <property type="project" value="UniProtKB-SubCell"/>
</dbReference>
<reference evidence="7" key="2">
    <citation type="journal article" date="2023" name="IMA Fungus">
        <title>Comparative genomic study of the Penicillium genus elucidates a diverse pangenome and 15 lateral gene transfer events.</title>
        <authorList>
            <person name="Petersen C."/>
            <person name="Sorensen T."/>
            <person name="Nielsen M.R."/>
            <person name="Sondergaard T.E."/>
            <person name="Sorensen J.L."/>
            <person name="Fitzpatrick D.A."/>
            <person name="Frisvad J.C."/>
            <person name="Nielsen K.L."/>
        </authorList>
    </citation>
    <scope>NUCLEOTIDE SEQUENCE</scope>
    <source>
        <strain evidence="7">IBT 29677</strain>
    </source>
</reference>
<dbReference type="EMBL" id="JAPZBU010000003">
    <property type="protein sequence ID" value="KAJ5414394.1"/>
    <property type="molecule type" value="Genomic_DNA"/>
</dbReference>
<gene>
    <name evidence="7" type="ORF">N7509_001021</name>
</gene>
<evidence type="ECO:0000259" key="6">
    <source>
        <dbReference type="PROSITE" id="PS50048"/>
    </source>
</evidence>
<protein>
    <recommendedName>
        <fullName evidence="6">Zn(2)-C6 fungal-type domain-containing protein</fullName>
    </recommendedName>
</protein>
<evidence type="ECO:0000313" key="8">
    <source>
        <dbReference type="Proteomes" id="UP001147747"/>
    </source>
</evidence>
<dbReference type="Gene3D" id="4.10.240.10">
    <property type="entry name" value="Zn(2)-C6 fungal-type DNA-binding domain"/>
    <property type="match status" value="1"/>
</dbReference>
<dbReference type="PANTHER" id="PTHR47540">
    <property type="entry name" value="THIAMINE REPRESSIBLE GENES REGULATORY PROTEIN THI5"/>
    <property type="match status" value="1"/>
</dbReference>
<dbReference type="GO" id="GO:0000981">
    <property type="term" value="F:DNA-binding transcription factor activity, RNA polymerase II-specific"/>
    <property type="evidence" value="ECO:0007669"/>
    <property type="project" value="InterPro"/>
</dbReference>
<evidence type="ECO:0000256" key="1">
    <source>
        <dbReference type="ARBA" id="ARBA00004123"/>
    </source>
</evidence>
<dbReference type="Pfam" id="PF00172">
    <property type="entry name" value="Zn_clus"/>
    <property type="match status" value="1"/>
</dbReference>
<name>A0A9X0BES4_9EURO</name>
<evidence type="ECO:0000256" key="5">
    <source>
        <dbReference type="ARBA" id="ARBA00023242"/>
    </source>
</evidence>
<dbReference type="CDD" id="cd00067">
    <property type="entry name" value="GAL4"/>
    <property type="match status" value="1"/>
</dbReference>
<dbReference type="InterPro" id="IPR051711">
    <property type="entry name" value="Stress_Response_Reg"/>
</dbReference>
<keyword evidence="4" id="KW-0804">Transcription</keyword>
<dbReference type="GO" id="GO:0045944">
    <property type="term" value="P:positive regulation of transcription by RNA polymerase II"/>
    <property type="evidence" value="ECO:0007669"/>
    <property type="project" value="TreeGrafter"/>
</dbReference>
<dbReference type="SMART" id="SM00066">
    <property type="entry name" value="GAL4"/>
    <property type="match status" value="1"/>
</dbReference>
<dbReference type="PROSITE" id="PS00463">
    <property type="entry name" value="ZN2_CY6_FUNGAL_1"/>
    <property type="match status" value="1"/>
</dbReference>
<keyword evidence="2" id="KW-0805">Transcription regulation</keyword>
<feature type="domain" description="Zn(2)-C6 fungal-type" evidence="6">
    <location>
        <begin position="21"/>
        <end position="50"/>
    </location>
</feature>
<dbReference type="Proteomes" id="UP001147747">
    <property type="component" value="Unassembled WGS sequence"/>
</dbReference>
<keyword evidence="5" id="KW-0539">Nucleus</keyword>
<dbReference type="InterPro" id="IPR036864">
    <property type="entry name" value="Zn2-C6_fun-type_DNA-bd_sf"/>
</dbReference>
<dbReference type="PANTHER" id="PTHR47540:SF2">
    <property type="entry name" value="ZN(II)2CYS6 TRANSCRIPTION FACTOR (EUROFUNG)"/>
    <property type="match status" value="1"/>
</dbReference>
<evidence type="ECO:0000256" key="3">
    <source>
        <dbReference type="ARBA" id="ARBA00023125"/>
    </source>
</evidence>
<dbReference type="RefSeq" id="XP_056494240.1">
    <property type="nucleotide sequence ID" value="XM_056625658.1"/>
</dbReference>
<evidence type="ECO:0000313" key="7">
    <source>
        <dbReference type="EMBL" id="KAJ5414394.1"/>
    </source>
</evidence>
<dbReference type="OrthoDB" id="3266505at2759"/>
<dbReference type="AlphaFoldDB" id="A0A9X0BES4"/>
<dbReference type="PROSITE" id="PS50048">
    <property type="entry name" value="ZN2_CY6_FUNGAL_2"/>
    <property type="match status" value="1"/>
</dbReference>
<evidence type="ECO:0000256" key="2">
    <source>
        <dbReference type="ARBA" id="ARBA00023015"/>
    </source>
</evidence>
<dbReference type="GO" id="GO:0008270">
    <property type="term" value="F:zinc ion binding"/>
    <property type="evidence" value="ECO:0007669"/>
    <property type="project" value="InterPro"/>
</dbReference>
<keyword evidence="3" id="KW-0238">DNA-binding</keyword>
<dbReference type="InterPro" id="IPR001138">
    <property type="entry name" value="Zn2Cys6_DnaBD"/>
</dbReference>
<comment type="caution">
    <text evidence="7">The sequence shown here is derived from an EMBL/GenBank/DDBJ whole genome shotgun (WGS) entry which is preliminary data.</text>
</comment>
<dbReference type="GO" id="GO:0043565">
    <property type="term" value="F:sequence-specific DNA binding"/>
    <property type="evidence" value="ECO:0007669"/>
    <property type="project" value="TreeGrafter"/>
</dbReference>